<keyword evidence="2" id="KW-1185">Reference proteome</keyword>
<protein>
    <submittedName>
        <fullName evidence="1">Uncharacterized protein</fullName>
    </submittedName>
</protein>
<name>A0ABV4IGA8_9BURK</name>
<proteinExistence type="predicted"/>
<dbReference type="EMBL" id="JBGJLR010000023">
    <property type="protein sequence ID" value="MEZ2740874.1"/>
    <property type="molecule type" value="Genomic_DNA"/>
</dbReference>
<reference evidence="1 2" key="1">
    <citation type="submission" date="2024-08" db="EMBL/GenBank/DDBJ databases">
        <authorList>
            <person name="Feng Z."/>
            <person name="Ronholm J."/>
        </authorList>
    </citation>
    <scope>NUCLEOTIDE SEQUENCE [LARGE SCALE GENOMIC DNA]</scope>
    <source>
        <strain evidence="1 2">4-AB0-8</strain>
    </source>
</reference>
<dbReference type="Proteomes" id="UP001567350">
    <property type="component" value="Unassembled WGS sequence"/>
</dbReference>
<organism evidence="1 2">
    <name type="scientific">Comamonas jiangduensis</name>
    <dbReference type="NCBI Taxonomy" id="1194168"/>
    <lineage>
        <taxon>Bacteria</taxon>
        <taxon>Pseudomonadati</taxon>
        <taxon>Pseudomonadota</taxon>
        <taxon>Betaproteobacteria</taxon>
        <taxon>Burkholderiales</taxon>
        <taxon>Comamonadaceae</taxon>
        <taxon>Comamonas</taxon>
    </lineage>
</organism>
<evidence type="ECO:0000313" key="1">
    <source>
        <dbReference type="EMBL" id="MEZ2740874.1"/>
    </source>
</evidence>
<sequence>MNDSKKNTLEALKEYIEKEYETVVDLANDDITFDVKLDASKYGMYCLLINDLLIIHLFTGIIQQPENIEIIKFINKINDSLPAGVVSGQPDEEIVIKTHLLSFEFTDEKLNEFNSSMGLIFANVERFLAGISSVNSRFSTAESAQRIIFSDFQAD</sequence>
<comment type="caution">
    <text evidence="1">The sequence shown here is derived from an EMBL/GenBank/DDBJ whole genome shotgun (WGS) entry which is preliminary data.</text>
</comment>
<gene>
    <name evidence="1" type="ORF">ACBP88_15720</name>
</gene>
<accession>A0ABV4IGA8</accession>
<evidence type="ECO:0000313" key="2">
    <source>
        <dbReference type="Proteomes" id="UP001567350"/>
    </source>
</evidence>
<dbReference type="RefSeq" id="WP_370894042.1">
    <property type="nucleotide sequence ID" value="NZ_JBGJLR010000023.1"/>
</dbReference>